<comment type="caution">
    <text evidence="4">The sequence shown here is derived from an EMBL/GenBank/DDBJ whole genome shotgun (WGS) entry which is preliminary data.</text>
</comment>
<dbReference type="PANTHER" id="PTHR45717:SF15">
    <property type="entry name" value="AGL218WP"/>
    <property type="match status" value="1"/>
</dbReference>
<protein>
    <submittedName>
        <fullName evidence="4">Putative Pentatricopeptide repeat-containing protein, mitochondrial</fullName>
    </submittedName>
</protein>
<keyword evidence="2" id="KW-0677">Repeat</keyword>
<accession>A0A8K0IT44</accession>
<comment type="similarity">
    <text evidence="1">Belongs to the PPR family. P subfamily.</text>
</comment>
<dbReference type="GO" id="GO:0003729">
    <property type="term" value="F:mRNA binding"/>
    <property type="evidence" value="ECO:0007669"/>
    <property type="project" value="UniProtKB-ARBA"/>
</dbReference>
<sequence length="295" mass="33441">MWALRRASNPLRNLSSQSGATTSDSKVDDGFFDLDSPLETDKIGTFVDKEEDESKLDSVEVAHCSIGSSDSKSQANGEKKPKRTSLASLPFKVVMEAPRHSVNDALNKWVKEGNSLGRNEISMTLSNLRKRMFYGKALQFLEWLEASKRLDFVEQDYASRLDLVAKVHGLHKAEKYVNMIPESFRGEIIYRTLLANYASMGSVKKSEEVLNKIRDHGLPVTTFTCDQLLLLYKRVDWEKIVDVLMMMEEENIQPSPFTYRLLIDAKGRTNDITGMKQIVVKMKAEGVELDLQPKL</sequence>
<dbReference type="OrthoDB" id="1729246at2759"/>
<dbReference type="PANTHER" id="PTHR45717">
    <property type="entry name" value="OS12G0527900 PROTEIN"/>
    <property type="match status" value="1"/>
</dbReference>
<name>A0A8K0IT44_COCNU</name>
<organism evidence="4 5">
    <name type="scientific">Cocos nucifera</name>
    <name type="common">Coconut palm</name>
    <dbReference type="NCBI Taxonomy" id="13894"/>
    <lineage>
        <taxon>Eukaryota</taxon>
        <taxon>Viridiplantae</taxon>
        <taxon>Streptophyta</taxon>
        <taxon>Embryophyta</taxon>
        <taxon>Tracheophyta</taxon>
        <taxon>Spermatophyta</taxon>
        <taxon>Magnoliopsida</taxon>
        <taxon>Liliopsida</taxon>
        <taxon>Arecaceae</taxon>
        <taxon>Arecoideae</taxon>
        <taxon>Cocoseae</taxon>
        <taxon>Attaleinae</taxon>
        <taxon>Cocos</taxon>
    </lineage>
</organism>
<feature type="region of interest" description="Disordered" evidence="3">
    <location>
        <begin position="1"/>
        <end position="38"/>
    </location>
</feature>
<evidence type="ECO:0000256" key="2">
    <source>
        <dbReference type="ARBA" id="ARBA00022737"/>
    </source>
</evidence>
<dbReference type="GO" id="GO:0005739">
    <property type="term" value="C:mitochondrion"/>
    <property type="evidence" value="ECO:0007669"/>
    <property type="project" value="TreeGrafter"/>
</dbReference>
<dbReference type="Pfam" id="PF13812">
    <property type="entry name" value="PPR_3"/>
    <property type="match status" value="1"/>
</dbReference>
<dbReference type="InterPro" id="IPR011990">
    <property type="entry name" value="TPR-like_helical_dom_sf"/>
</dbReference>
<gene>
    <name evidence="4" type="ORF">COCNU_12G005020</name>
</gene>
<dbReference type="AlphaFoldDB" id="A0A8K0IT44"/>
<feature type="compositionally biased region" description="Polar residues" evidence="3">
    <location>
        <begin position="10"/>
        <end position="24"/>
    </location>
</feature>
<reference evidence="4" key="2">
    <citation type="submission" date="2019-07" db="EMBL/GenBank/DDBJ databases">
        <authorList>
            <person name="Yang Y."/>
            <person name="Bocs S."/>
            <person name="Baudouin L."/>
        </authorList>
    </citation>
    <scope>NUCLEOTIDE SEQUENCE</scope>
    <source>
        <tissue evidence="4">Spear leaf of Hainan Tall coconut</tissue>
    </source>
</reference>
<evidence type="ECO:0000256" key="3">
    <source>
        <dbReference type="SAM" id="MobiDB-lite"/>
    </source>
</evidence>
<evidence type="ECO:0000256" key="1">
    <source>
        <dbReference type="ARBA" id="ARBA00007626"/>
    </source>
</evidence>
<evidence type="ECO:0000313" key="4">
    <source>
        <dbReference type="EMBL" id="KAG1365502.1"/>
    </source>
</evidence>
<dbReference type="InterPro" id="IPR002885">
    <property type="entry name" value="PPR_rpt"/>
</dbReference>
<keyword evidence="5" id="KW-1185">Reference proteome</keyword>
<evidence type="ECO:0000313" key="5">
    <source>
        <dbReference type="Proteomes" id="UP000797356"/>
    </source>
</evidence>
<dbReference type="EMBL" id="CM017883">
    <property type="protein sequence ID" value="KAG1365502.1"/>
    <property type="molecule type" value="Genomic_DNA"/>
</dbReference>
<proteinExistence type="inferred from homology"/>
<dbReference type="Gene3D" id="1.25.40.10">
    <property type="entry name" value="Tetratricopeptide repeat domain"/>
    <property type="match status" value="2"/>
</dbReference>
<dbReference type="Proteomes" id="UP000797356">
    <property type="component" value="Chromosome 12"/>
</dbReference>
<reference evidence="4" key="1">
    <citation type="journal article" date="2017" name="Gigascience">
        <title>The genome draft of coconut (Cocos nucifera).</title>
        <authorList>
            <person name="Xiao Y."/>
            <person name="Xu P."/>
            <person name="Fan H."/>
            <person name="Baudouin L."/>
            <person name="Xia W."/>
            <person name="Bocs S."/>
            <person name="Xu J."/>
            <person name="Li Q."/>
            <person name="Guo A."/>
            <person name="Zhou L."/>
            <person name="Li J."/>
            <person name="Wu Y."/>
            <person name="Ma Z."/>
            <person name="Armero A."/>
            <person name="Issali A.E."/>
            <person name="Liu N."/>
            <person name="Peng M."/>
            <person name="Yang Y."/>
        </authorList>
    </citation>
    <scope>NUCLEOTIDE SEQUENCE</scope>
    <source>
        <tissue evidence="4">Spear leaf of Hainan Tall coconut</tissue>
    </source>
</reference>